<dbReference type="KEGG" id="pez:HWQ56_18465"/>
<reference evidence="1 2" key="1">
    <citation type="submission" date="2020-06" db="EMBL/GenBank/DDBJ databases">
        <title>Pseudomonas eucalypticola sp. nov., an endophyte of Eucalyptus dunnii leaves with biocontrol ability of eucalyptus leaf blight.</title>
        <authorList>
            <person name="Liu Y."/>
            <person name="Song Z."/>
            <person name="Zeng H."/>
            <person name="Lu M."/>
            <person name="Wang X."/>
            <person name="Lian X."/>
            <person name="Zhang Q."/>
        </authorList>
    </citation>
    <scope>NUCLEOTIDE SEQUENCE [LARGE SCALE GENOMIC DNA]</scope>
    <source>
        <strain evidence="1 2">NP-1</strain>
    </source>
</reference>
<accession>A0A7D5D8N1</accession>
<evidence type="ECO:0000313" key="2">
    <source>
        <dbReference type="Proteomes" id="UP000509568"/>
    </source>
</evidence>
<dbReference type="Proteomes" id="UP000509568">
    <property type="component" value="Chromosome"/>
</dbReference>
<dbReference type="AlphaFoldDB" id="A0A7D5D8N1"/>
<proteinExistence type="predicted"/>
<protein>
    <submittedName>
        <fullName evidence="1">General secretion pathway protein GspN</fullName>
    </submittedName>
</protein>
<dbReference type="EMBL" id="CP056030">
    <property type="protein sequence ID" value="QKZ05673.1"/>
    <property type="molecule type" value="Genomic_DNA"/>
</dbReference>
<name>A0A7D5D8N1_9PSED</name>
<keyword evidence="2" id="KW-1185">Reference proteome</keyword>
<organism evidence="1 2">
    <name type="scientific">Pseudomonas eucalypticola</name>
    <dbReference type="NCBI Taxonomy" id="2599595"/>
    <lineage>
        <taxon>Bacteria</taxon>
        <taxon>Pseudomonadati</taxon>
        <taxon>Pseudomonadota</taxon>
        <taxon>Gammaproteobacteria</taxon>
        <taxon>Pseudomonadales</taxon>
        <taxon>Pseudomonadaceae</taxon>
        <taxon>Pseudomonas</taxon>
    </lineage>
</organism>
<sequence>MKLTVSLVRAGLLLVVGGLALATGAVLSGAGRDPGWLPPAAARPPVASKHTTAQALPVVELNSLADAWQKPLFSTDRSPDQTVQGPGADLAGLVLTGVMINGDLKLALLRDASGHGLKVAEGQALPNGWTLQQLSPLAAQFGRQGQTRSLRLPAPRLPAPSRAAMLTLPPVTAP</sequence>
<gene>
    <name evidence="1" type="ORF">HWQ56_18465</name>
</gene>
<evidence type="ECO:0000313" key="1">
    <source>
        <dbReference type="EMBL" id="QKZ05673.1"/>
    </source>
</evidence>
<dbReference type="RefSeq" id="WP_176571422.1">
    <property type="nucleotide sequence ID" value="NZ_CP056030.1"/>
</dbReference>